<evidence type="ECO:0000313" key="1">
    <source>
        <dbReference type="EMBL" id="KAE8697851.1"/>
    </source>
</evidence>
<name>A0A6A3A0P1_HIBSY</name>
<comment type="caution">
    <text evidence="1">The sequence shown here is derived from an EMBL/GenBank/DDBJ whole genome shotgun (WGS) entry which is preliminary data.</text>
</comment>
<evidence type="ECO:0000313" key="2">
    <source>
        <dbReference type="Proteomes" id="UP000436088"/>
    </source>
</evidence>
<dbReference type="AlphaFoldDB" id="A0A6A3A0P1"/>
<proteinExistence type="predicted"/>
<organism evidence="1 2">
    <name type="scientific">Hibiscus syriacus</name>
    <name type="common">Rose of Sharon</name>
    <dbReference type="NCBI Taxonomy" id="106335"/>
    <lineage>
        <taxon>Eukaryota</taxon>
        <taxon>Viridiplantae</taxon>
        <taxon>Streptophyta</taxon>
        <taxon>Embryophyta</taxon>
        <taxon>Tracheophyta</taxon>
        <taxon>Spermatophyta</taxon>
        <taxon>Magnoliopsida</taxon>
        <taxon>eudicotyledons</taxon>
        <taxon>Gunneridae</taxon>
        <taxon>Pentapetalae</taxon>
        <taxon>rosids</taxon>
        <taxon>malvids</taxon>
        <taxon>Malvales</taxon>
        <taxon>Malvaceae</taxon>
        <taxon>Malvoideae</taxon>
        <taxon>Hibiscus</taxon>
    </lineage>
</organism>
<dbReference type="GO" id="GO:0000932">
    <property type="term" value="C:P-body"/>
    <property type="evidence" value="ECO:0007669"/>
    <property type="project" value="TreeGrafter"/>
</dbReference>
<gene>
    <name evidence="1" type="ORF">F3Y22_tig00110610pilonHSYRG00758</name>
</gene>
<dbReference type="PANTHER" id="PTHR15598:SF7">
    <property type="entry name" value="ENHANCER OF MRNA-DECAPPING-LIKE PROTEIN"/>
    <property type="match status" value="1"/>
</dbReference>
<dbReference type="GO" id="GO:0031087">
    <property type="term" value="P:deadenylation-independent decapping of nuclear-transcribed mRNA"/>
    <property type="evidence" value="ECO:0007669"/>
    <property type="project" value="InterPro"/>
</dbReference>
<protein>
    <submittedName>
        <fullName evidence="1">Uncharacterized protein</fullName>
    </submittedName>
</protein>
<reference evidence="1" key="1">
    <citation type="submission" date="2019-09" db="EMBL/GenBank/DDBJ databases">
        <title>Draft genome information of white flower Hibiscus syriacus.</title>
        <authorList>
            <person name="Kim Y.-M."/>
        </authorList>
    </citation>
    <scope>NUCLEOTIDE SEQUENCE [LARGE SCALE GENOMIC DNA]</scope>
    <source>
        <strain evidence="1">YM2019G1</strain>
    </source>
</reference>
<accession>A0A6A3A0P1</accession>
<dbReference type="Proteomes" id="UP000436088">
    <property type="component" value="Unassembled WGS sequence"/>
</dbReference>
<keyword evidence="2" id="KW-1185">Reference proteome</keyword>
<dbReference type="InterPro" id="IPR045152">
    <property type="entry name" value="EDC4-like"/>
</dbReference>
<sequence length="200" mass="22004">MTAKGVGEKAVNHLEKSVSSKFEVTLARQIQAQFQTSGKQALQDALRSSVENYVIPAFEMSCKSMFEQIDVTFQKGLREHTATAHQQFEKSHSSVAAALQVKDYVLGRVLNNVRSHVFDRVAFIMVADIMDVIVVIAGKITPEDHQSSPVAFLLAASSDSGSLSQQPEAHMDPMKELGRMIAEQKYDEAFTAALQGVMFP</sequence>
<dbReference type="PANTHER" id="PTHR15598">
    <property type="entry name" value="ENHANCER OF MRNA-DECAPPING PROTEIN 4"/>
    <property type="match status" value="1"/>
</dbReference>
<dbReference type="EMBL" id="VEPZ02001049">
    <property type="protein sequence ID" value="KAE8697851.1"/>
    <property type="molecule type" value="Genomic_DNA"/>
</dbReference>